<comment type="function">
    <text evidence="3">Putative oxidoreductase.</text>
</comment>
<accession>A0ABM0MXM9</accession>
<dbReference type="CDD" id="cd05332">
    <property type="entry name" value="11beta-HSD1_like_SDR_c"/>
    <property type="match status" value="1"/>
</dbReference>
<keyword evidence="5" id="KW-1133">Transmembrane helix</keyword>
<dbReference type="GeneID" id="100369644"/>
<dbReference type="PANTHER" id="PTHR44196">
    <property type="entry name" value="DEHYDROGENASE/REDUCTASE SDR FAMILY MEMBER 7B"/>
    <property type="match status" value="1"/>
</dbReference>
<dbReference type="PRINTS" id="PR00080">
    <property type="entry name" value="SDRFAMILY"/>
</dbReference>
<evidence type="ECO:0000256" key="5">
    <source>
        <dbReference type="SAM" id="Phobius"/>
    </source>
</evidence>
<dbReference type="RefSeq" id="XP_006824770.1">
    <property type="nucleotide sequence ID" value="XM_006824707.1"/>
</dbReference>
<dbReference type="Proteomes" id="UP000694865">
    <property type="component" value="Unplaced"/>
</dbReference>
<keyword evidence="5" id="KW-0812">Transmembrane</keyword>
<dbReference type="PRINTS" id="PR00081">
    <property type="entry name" value="GDHRDH"/>
</dbReference>
<keyword evidence="2" id="KW-0560">Oxidoreductase</keyword>
<dbReference type="InterPro" id="IPR036291">
    <property type="entry name" value="NAD(P)-bd_dom_sf"/>
</dbReference>
<sequence length="309" mass="33460">MAILQYVAALASITLGGFGVLWLIRQIKYKYKLESLRNKVVWITGASSGVGEACAKLCYKAGAKLILSSRRSSELERVRNELCALKLDTTTHIPRILPLDLSLVNSLERKANEAISFHGNIDILINNGGIGFRGIAVETSLEVDKKLMDVNYFGAVALTKGVLPAMLTNGSGHIVAVSSVQGKMAIPFRTAYTASKHAMQAFFDSLRSELADKNINVSVISPSYIKTNLSLNAVNPDGSTYGVMDKTIETGMSPEYVADNIMKAIVTKTNDVVLGPFTHKAAIYLRTLLPTVFDMIMASRAKQGLAAEN</sequence>
<reference evidence="7" key="1">
    <citation type="submission" date="2025-08" db="UniProtKB">
        <authorList>
            <consortium name="RefSeq"/>
        </authorList>
    </citation>
    <scope>IDENTIFICATION</scope>
    <source>
        <tissue evidence="7">Testes</tissue>
    </source>
</reference>
<evidence type="ECO:0000256" key="3">
    <source>
        <dbReference type="ARBA" id="ARBA00037096"/>
    </source>
</evidence>
<gene>
    <name evidence="7" type="primary">LOC100369644</name>
</gene>
<dbReference type="InterPro" id="IPR002347">
    <property type="entry name" value="SDR_fam"/>
</dbReference>
<dbReference type="SUPFAM" id="SSF51735">
    <property type="entry name" value="NAD(P)-binding Rossmann-fold domains"/>
    <property type="match status" value="1"/>
</dbReference>
<dbReference type="PROSITE" id="PS00061">
    <property type="entry name" value="ADH_SHORT"/>
    <property type="match status" value="1"/>
</dbReference>
<protein>
    <submittedName>
        <fullName evidence="7">Dehydrogenase/reductase SDR family protein 7-like</fullName>
    </submittedName>
</protein>
<evidence type="ECO:0000256" key="1">
    <source>
        <dbReference type="ARBA" id="ARBA00006484"/>
    </source>
</evidence>
<dbReference type="InterPro" id="IPR020904">
    <property type="entry name" value="Sc_DH/Rdtase_CS"/>
</dbReference>
<evidence type="ECO:0000256" key="2">
    <source>
        <dbReference type="ARBA" id="ARBA00023002"/>
    </source>
</evidence>
<organism evidence="6 7">
    <name type="scientific">Saccoglossus kowalevskii</name>
    <name type="common">Acorn worm</name>
    <dbReference type="NCBI Taxonomy" id="10224"/>
    <lineage>
        <taxon>Eukaryota</taxon>
        <taxon>Metazoa</taxon>
        <taxon>Hemichordata</taxon>
        <taxon>Enteropneusta</taxon>
        <taxon>Harrimaniidae</taxon>
        <taxon>Saccoglossus</taxon>
    </lineage>
</organism>
<keyword evidence="5" id="KW-0472">Membrane</keyword>
<dbReference type="PANTHER" id="PTHR44196:SF1">
    <property type="entry name" value="DEHYDROGENASE_REDUCTASE SDR FAMILY MEMBER 7B"/>
    <property type="match status" value="1"/>
</dbReference>
<dbReference type="Pfam" id="PF00106">
    <property type="entry name" value="adh_short"/>
    <property type="match status" value="1"/>
</dbReference>
<evidence type="ECO:0000256" key="4">
    <source>
        <dbReference type="RuleBase" id="RU000363"/>
    </source>
</evidence>
<dbReference type="Gene3D" id="3.40.50.720">
    <property type="entry name" value="NAD(P)-binding Rossmann-like Domain"/>
    <property type="match status" value="1"/>
</dbReference>
<keyword evidence="6" id="KW-1185">Reference proteome</keyword>
<evidence type="ECO:0000313" key="7">
    <source>
        <dbReference type="RefSeq" id="XP_006824770.1"/>
    </source>
</evidence>
<feature type="transmembrane region" description="Helical" evidence="5">
    <location>
        <begin position="6"/>
        <end position="24"/>
    </location>
</feature>
<evidence type="ECO:0000313" key="6">
    <source>
        <dbReference type="Proteomes" id="UP000694865"/>
    </source>
</evidence>
<name>A0ABM0MXM9_SACKO</name>
<proteinExistence type="inferred from homology"/>
<comment type="similarity">
    <text evidence="1 4">Belongs to the short-chain dehydrogenases/reductases (SDR) family.</text>
</comment>